<dbReference type="EMBL" id="KL648562">
    <property type="protein sequence ID" value="KEY68824.1"/>
    <property type="molecule type" value="Genomic_DNA"/>
</dbReference>
<dbReference type="Proteomes" id="UP000028045">
    <property type="component" value="Unassembled WGS sequence"/>
</dbReference>
<reference evidence="2 3" key="1">
    <citation type="journal article" date="2014" name="BMC Genomics">
        <title>Comparative genome sequencing reveals chemotype-specific gene clusters in the toxigenic black mold Stachybotrys.</title>
        <authorList>
            <person name="Semeiks J."/>
            <person name="Borek D."/>
            <person name="Otwinowski Z."/>
            <person name="Grishin N.V."/>
        </authorList>
    </citation>
    <scope>NUCLEOTIDE SEQUENCE [LARGE SCALE GENOMIC DNA]</scope>
    <source>
        <strain evidence="3">CBS 109288 / IBT 7711</strain>
        <strain evidence="2">IBT 7711</strain>
    </source>
</reference>
<organism evidence="2 3">
    <name type="scientific">Stachybotrys chartarum (strain CBS 109288 / IBT 7711)</name>
    <name type="common">Toxic black mold</name>
    <name type="synonym">Stilbospora chartarum</name>
    <dbReference type="NCBI Taxonomy" id="1280523"/>
    <lineage>
        <taxon>Eukaryota</taxon>
        <taxon>Fungi</taxon>
        <taxon>Dikarya</taxon>
        <taxon>Ascomycota</taxon>
        <taxon>Pezizomycotina</taxon>
        <taxon>Sordariomycetes</taxon>
        <taxon>Hypocreomycetidae</taxon>
        <taxon>Hypocreales</taxon>
        <taxon>Stachybotryaceae</taxon>
        <taxon>Stachybotrys</taxon>
    </lineage>
</organism>
<name>A0A084AXC8_STACB</name>
<evidence type="ECO:0000313" key="2">
    <source>
        <dbReference type="EMBL" id="KEY69957.1"/>
    </source>
</evidence>
<sequence length="8" mass="903">MILEIVVS</sequence>
<accession>A0A084AXC8</accession>
<dbReference type="HOGENOM" id="CLU_3439650_0_0_1"/>
<keyword evidence="3" id="KW-1185">Reference proteome</keyword>
<protein>
    <submittedName>
        <fullName evidence="2">Uncharacterized protein</fullName>
    </submittedName>
</protein>
<evidence type="ECO:0000313" key="1">
    <source>
        <dbReference type="EMBL" id="KEY68824.1"/>
    </source>
</evidence>
<evidence type="ECO:0000313" key="3">
    <source>
        <dbReference type="Proteomes" id="UP000028045"/>
    </source>
</evidence>
<gene>
    <name evidence="2" type="ORF">S7711_11439</name>
    <name evidence="1" type="ORF">S7711_11638</name>
</gene>
<dbReference type="EMBL" id="KL648502">
    <property type="protein sequence ID" value="KEY69957.1"/>
    <property type="molecule type" value="Genomic_DNA"/>
</dbReference>
<proteinExistence type="predicted"/>